<protein>
    <recommendedName>
        <fullName evidence="4">DUF2357 domain-containing protein</fullName>
    </recommendedName>
</protein>
<dbReference type="RefSeq" id="WP_338277362.1">
    <property type="nucleotide sequence ID" value="NZ_BTTX01000003.1"/>
</dbReference>
<gene>
    <name evidence="2" type="ORF">ASNO1_27770</name>
</gene>
<dbReference type="EMBL" id="BTTX01000003">
    <property type="protein sequence ID" value="GMU06524.1"/>
    <property type="molecule type" value="Genomic_DNA"/>
</dbReference>
<name>A0ABQ6QS71_9BACT</name>
<feature type="region of interest" description="Disordered" evidence="1">
    <location>
        <begin position="1"/>
        <end position="23"/>
    </location>
</feature>
<sequence>MSELPPLPPPSRREPPAGEPKDDVEDGVRLLMLHGSLLESLTRRSPADFRSLAIGFSEVAGRLHLVLGTPHAVPPSLVTELAPLLIPRLTRLRHSLRRRLARVRQEMPLRRVREVDPACLRINARRPGRTLLEKAGPRQSLRAVARVERYDTSENRVLLATCIRLRRSAQLALQGQSWEDGPAQPRTLLLRALLRAASALVESEELRGVGLPRQGERPSNALLGDADYRAVWRALRMLREEEERFEEEWRAMARILDELVLLSVWRCFDTYDGIEPRPGWVRIRHRREVPGRFDVGGPREWVRFGEDRVEEWEARMEQGGVHVLHRTWTGAEPEERGVRISCSLERDSRSEAGARLRVRLLSDGVVVDAPSDRTLMPCVVSLLETSGLMGTARAVALVRHEVRGLVAISALDATLRLIDDASCFEAGPSAVADVPVEGEPPLRMTGRAATLVAGSVAGPLALHQEQAEWCGHLLHAWRQREVREFAVVVPDRSDEELLRRLRANVGACWAVWQPVAVALHLGAHAPGLVTPGPGGSKRVLVIALSEAANDVALLSCQGQPDGEHVWLRERPGAELPSGERLRFESVEAARRDALRAAWLRQPAGDRVWAREEEGWRWVAAPRPGERLVEVVQTAAVALAREGVDVVAVAGASPELAERLRHALAPWSVPVCVLPADAAVRGARLFLERYLAGRPTWRDRLPSLQVEVREAGRQRKHVDIVPKGEYAKPGQSLSFESRQTLTLEAGRDAFDLRLLRDGQAAPFLLRLEGPPLPLSRPTEVRIIVRFRYGLDDVEGALVPTTPASFERLPFRLEGKLSESEDMESVALPPEYRVPAPLEPESLARIDAAIDALSAWWGKVPIPQRKKAKDAPGLLDKEILPHLETLDEALRAVHGTGAKSLGQEERRLLEAEVAPRLEWLLGLRKSPEKKDGDAPALTDKALTRAVRARARAGVRGDGCFTRFLMKRLKEGKGGSRGSSWWALGRVIDGRPDEVWDVLVGTEPSNDEERRMLGDAVLWSFQAHPDVALQLGEARVHTTLGALRRALERLEPKEERRDHFALLFQCMSHLCRCRSSTSLPPGDALVVETVAFLRGLRERLPAKVLGQAVRSSAQDEPLSMAIEALEGRSVTLPLSGRES</sequence>
<organism evidence="2 3">
    <name type="scientific">Corallococcus caeni</name>
    <dbReference type="NCBI Taxonomy" id="3082388"/>
    <lineage>
        <taxon>Bacteria</taxon>
        <taxon>Pseudomonadati</taxon>
        <taxon>Myxococcota</taxon>
        <taxon>Myxococcia</taxon>
        <taxon>Myxococcales</taxon>
        <taxon>Cystobacterineae</taxon>
        <taxon>Myxococcaceae</taxon>
        <taxon>Corallococcus</taxon>
    </lineage>
</organism>
<keyword evidence="3" id="KW-1185">Reference proteome</keyword>
<evidence type="ECO:0008006" key="4">
    <source>
        <dbReference type="Google" id="ProtNLM"/>
    </source>
</evidence>
<comment type="caution">
    <text evidence="2">The sequence shown here is derived from an EMBL/GenBank/DDBJ whole genome shotgun (WGS) entry which is preliminary data.</text>
</comment>
<dbReference type="Proteomes" id="UP001342631">
    <property type="component" value="Unassembled WGS sequence"/>
</dbReference>
<evidence type="ECO:0000313" key="3">
    <source>
        <dbReference type="Proteomes" id="UP001342631"/>
    </source>
</evidence>
<reference evidence="2 3" key="1">
    <citation type="journal article" date="2024" name="Arch. Microbiol.">
        <title>Corallococcus caeni sp. nov., a novel myxobacterium isolated from activated sludge.</title>
        <authorList>
            <person name="Tomita S."/>
            <person name="Nakai R."/>
            <person name="Kuroda K."/>
            <person name="Kurashita H."/>
            <person name="Hatamoto M."/>
            <person name="Yamaguchi T."/>
            <person name="Narihiro T."/>
        </authorList>
    </citation>
    <scope>NUCLEOTIDE SEQUENCE [LARGE SCALE GENOMIC DNA]</scope>
    <source>
        <strain evidence="2 3">NO1</strain>
    </source>
</reference>
<proteinExistence type="predicted"/>
<evidence type="ECO:0000256" key="1">
    <source>
        <dbReference type="SAM" id="MobiDB-lite"/>
    </source>
</evidence>
<feature type="compositionally biased region" description="Pro residues" evidence="1">
    <location>
        <begin position="1"/>
        <end position="10"/>
    </location>
</feature>
<accession>A0ABQ6QS71</accession>
<evidence type="ECO:0000313" key="2">
    <source>
        <dbReference type="EMBL" id="GMU06524.1"/>
    </source>
</evidence>
<feature type="compositionally biased region" description="Basic and acidic residues" evidence="1">
    <location>
        <begin position="11"/>
        <end position="21"/>
    </location>
</feature>